<dbReference type="GO" id="GO:0103023">
    <property type="term" value="F:ITPase activity"/>
    <property type="evidence" value="ECO:0007669"/>
    <property type="project" value="UniProtKB-EC"/>
</dbReference>
<keyword evidence="4" id="KW-0547">Nucleotide-binding</keyword>
<accession>A0A6C0H754</accession>
<dbReference type="Gene3D" id="3.90.950.10">
    <property type="match status" value="1"/>
</dbReference>
<evidence type="ECO:0000256" key="2">
    <source>
        <dbReference type="ARBA" id="ARBA00001946"/>
    </source>
</evidence>
<dbReference type="AlphaFoldDB" id="A0A6C0H754"/>
<comment type="cofactor">
    <cofactor evidence="1">
        <name>Mn(2+)</name>
        <dbReference type="ChEBI" id="CHEBI:29035"/>
    </cofactor>
</comment>
<evidence type="ECO:0000259" key="12">
    <source>
        <dbReference type="Pfam" id="PF01931"/>
    </source>
</evidence>
<evidence type="ECO:0000256" key="6">
    <source>
        <dbReference type="ARBA" id="ARBA00022842"/>
    </source>
</evidence>
<dbReference type="EC" id="3.6.1.73" evidence="9"/>
<keyword evidence="8" id="KW-0464">Manganese</keyword>
<keyword evidence="7" id="KW-0546">Nucleotide metabolism</keyword>
<evidence type="ECO:0000313" key="13">
    <source>
        <dbReference type="EMBL" id="QHT76046.1"/>
    </source>
</evidence>
<dbReference type="SUPFAM" id="SSF52972">
    <property type="entry name" value="ITPase-like"/>
    <property type="match status" value="1"/>
</dbReference>
<dbReference type="GO" id="GO:0000166">
    <property type="term" value="F:nucleotide binding"/>
    <property type="evidence" value="ECO:0007669"/>
    <property type="project" value="UniProtKB-KW"/>
</dbReference>
<proteinExistence type="predicted"/>
<dbReference type="GO" id="GO:0046872">
    <property type="term" value="F:metal ion binding"/>
    <property type="evidence" value="ECO:0007669"/>
    <property type="project" value="UniProtKB-KW"/>
</dbReference>
<dbReference type="InterPro" id="IPR050299">
    <property type="entry name" value="YjjX_NTPase"/>
</dbReference>
<evidence type="ECO:0000256" key="3">
    <source>
        <dbReference type="ARBA" id="ARBA00022723"/>
    </source>
</evidence>
<dbReference type="Pfam" id="PF01931">
    <property type="entry name" value="NTPase_I-T"/>
    <property type="match status" value="1"/>
</dbReference>
<protein>
    <recommendedName>
        <fullName evidence="9">inosine/xanthosine triphosphatase</fullName>
        <ecNumber evidence="9">3.6.1.73</ecNumber>
    </recommendedName>
</protein>
<keyword evidence="5" id="KW-0378">Hydrolase</keyword>
<evidence type="ECO:0000256" key="11">
    <source>
        <dbReference type="ARBA" id="ARBA00048781"/>
    </source>
</evidence>
<keyword evidence="6" id="KW-0460">Magnesium</keyword>
<evidence type="ECO:0000256" key="5">
    <source>
        <dbReference type="ARBA" id="ARBA00022801"/>
    </source>
</evidence>
<dbReference type="GO" id="GO:0009117">
    <property type="term" value="P:nucleotide metabolic process"/>
    <property type="evidence" value="ECO:0007669"/>
    <property type="project" value="UniProtKB-KW"/>
</dbReference>
<reference evidence="13" key="1">
    <citation type="journal article" date="2020" name="Nature">
        <title>Giant virus diversity and host interactions through global metagenomics.</title>
        <authorList>
            <person name="Schulz F."/>
            <person name="Roux S."/>
            <person name="Paez-Espino D."/>
            <person name="Jungbluth S."/>
            <person name="Walsh D.A."/>
            <person name="Denef V.J."/>
            <person name="McMahon K.D."/>
            <person name="Konstantinidis K.T."/>
            <person name="Eloe-Fadrosh E.A."/>
            <person name="Kyrpides N.C."/>
            <person name="Woyke T."/>
        </authorList>
    </citation>
    <scope>NUCLEOTIDE SEQUENCE</scope>
    <source>
        <strain evidence="13">GVMAG-M-3300023179-71</strain>
    </source>
</reference>
<organism evidence="13">
    <name type="scientific">viral metagenome</name>
    <dbReference type="NCBI Taxonomy" id="1070528"/>
    <lineage>
        <taxon>unclassified sequences</taxon>
        <taxon>metagenomes</taxon>
        <taxon>organismal metagenomes</taxon>
    </lineage>
</organism>
<keyword evidence="3" id="KW-0479">Metal-binding</keyword>
<dbReference type="InterPro" id="IPR029001">
    <property type="entry name" value="ITPase-like_fam"/>
</dbReference>
<name>A0A6C0H754_9ZZZZ</name>
<evidence type="ECO:0000256" key="9">
    <source>
        <dbReference type="ARBA" id="ARBA00038901"/>
    </source>
</evidence>
<sequence>MSIIIYLASLNQNKKNAVYDVFKEHFINNQIILHCVNVDSNVSQQPFDNETYHGAKNRINNLYDHVLQNNLEYNYLVSIENGVMTDLLSHNLIYDTCFCFIYDKTKTLFVKSPIYIYFNYSFLKNAKKENKTVGEIIETTFKLKKDTWHEFLSGISRYKQIKIGLKKLLRKM</sequence>
<comment type="catalytic activity">
    <reaction evidence="11">
        <text>XTP + H2O = XDP + phosphate + H(+)</text>
        <dbReference type="Rhea" id="RHEA:28406"/>
        <dbReference type="ChEBI" id="CHEBI:15377"/>
        <dbReference type="ChEBI" id="CHEBI:15378"/>
        <dbReference type="ChEBI" id="CHEBI:43474"/>
        <dbReference type="ChEBI" id="CHEBI:59884"/>
        <dbReference type="ChEBI" id="CHEBI:61314"/>
        <dbReference type="EC" id="3.6.1.73"/>
    </reaction>
</comment>
<feature type="domain" description="Non-canonical purine NTP phosphatase/PRRC1" evidence="12">
    <location>
        <begin position="8"/>
        <end position="143"/>
    </location>
</feature>
<dbReference type="EMBL" id="MN739887">
    <property type="protein sequence ID" value="QHT76046.1"/>
    <property type="molecule type" value="Genomic_DNA"/>
</dbReference>
<evidence type="ECO:0000256" key="4">
    <source>
        <dbReference type="ARBA" id="ARBA00022741"/>
    </source>
</evidence>
<comment type="catalytic activity">
    <reaction evidence="10">
        <text>ITP + H2O = IDP + phosphate + H(+)</text>
        <dbReference type="Rhea" id="RHEA:28330"/>
        <dbReference type="ChEBI" id="CHEBI:15377"/>
        <dbReference type="ChEBI" id="CHEBI:15378"/>
        <dbReference type="ChEBI" id="CHEBI:43474"/>
        <dbReference type="ChEBI" id="CHEBI:58280"/>
        <dbReference type="ChEBI" id="CHEBI:61402"/>
        <dbReference type="EC" id="3.6.1.73"/>
    </reaction>
</comment>
<dbReference type="InterPro" id="IPR026533">
    <property type="entry name" value="NTPase/PRRC1"/>
</dbReference>
<evidence type="ECO:0000256" key="10">
    <source>
        <dbReference type="ARBA" id="ARBA00048174"/>
    </source>
</evidence>
<evidence type="ECO:0000256" key="7">
    <source>
        <dbReference type="ARBA" id="ARBA00023080"/>
    </source>
</evidence>
<comment type="cofactor">
    <cofactor evidence="2">
        <name>Mg(2+)</name>
        <dbReference type="ChEBI" id="CHEBI:18420"/>
    </cofactor>
</comment>
<dbReference type="PANTHER" id="PTHR34699">
    <property type="match status" value="1"/>
</dbReference>
<dbReference type="PANTHER" id="PTHR34699:SF2">
    <property type="entry name" value="NON-CANONICAL PURINE NTP PHOSPHATASE_PRRC1 DOMAIN-CONTAINING PROTEIN"/>
    <property type="match status" value="1"/>
</dbReference>
<evidence type="ECO:0000256" key="8">
    <source>
        <dbReference type="ARBA" id="ARBA00023211"/>
    </source>
</evidence>
<evidence type="ECO:0000256" key="1">
    <source>
        <dbReference type="ARBA" id="ARBA00001936"/>
    </source>
</evidence>